<evidence type="ECO:0000313" key="3">
    <source>
        <dbReference type="EMBL" id="CAJ1954086.1"/>
    </source>
</evidence>
<gene>
    <name evidence="3" type="ORF">CYCCA115_LOCUS14681</name>
</gene>
<comment type="caution">
    <text evidence="3">The sequence shown here is derived from an EMBL/GenBank/DDBJ whole genome shotgun (WGS) entry which is preliminary data.</text>
</comment>
<dbReference type="Proteomes" id="UP001295423">
    <property type="component" value="Unassembled WGS sequence"/>
</dbReference>
<protein>
    <recommendedName>
        <fullName evidence="2">PiggyBac transposable element-derived protein domain-containing protein</fullName>
    </recommendedName>
</protein>
<evidence type="ECO:0000313" key="4">
    <source>
        <dbReference type="Proteomes" id="UP001295423"/>
    </source>
</evidence>
<dbReference type="EMBL" id="CAKOGP040001858">
    <property type="protein sequence ID" value="CAJ1954086.1"/>
    <property type="molecule type" value="Genomic_DNA"/>
</dbReference>
<evidence type="ECO:0000256" key="1">
    <source>
        <dbReference type="SAM" id="MobiDB-lite"/>
    </source>
</evidence>
<organism evidence="3 4">
    <name type="scientific">Cylindrotheca closterium</name>
    <dbReference type="NCBI Taxonomy" id="2856"/>
    <lineage>
        <taxon>Eukaryota</taxon>
        <taxon>Sar</taxon>
        <taxon>Stramenopiles</taxon>
        <taxon>Ochrophyta</taxon>
        <taxon>Bacillariophyta</taxon>
        <taxon>Bacillariophyceae</taxon>
        <taxon>Bacillariophycidae</taxon>
        <taxon>Bacillariales</taxon>
        <taxon>Bacillariaceae</taxon>
        <taxon>Cylindrotheca</taxon>
    </lineage>
</organism>
<reference evidence="3" key="1">
    <citation type="submission" date="2023-08" db="EMBL/GenBank/DDBJ databases">
        <authorList>
            <person name="Audoor S."/>
            <person name="Bilcke G."/>
        </authorList>
    </citation>
    <scope>NUCLEOTIDE SEQUENCE</scope>
</reference>
<evidence type="ECO:0000259" key="2">
    <source>
        <dbReference type="Pfam" id="PF13843"/>
    </source>
</evidence>
<dbReference type="AlphaFoldDB" id="A0AAD2FV69"/>
<dbReference type="InterPro" id="IPR029526">
    <property type="entry name" value="PGBD"/>
</dbReference>
<dbReference type="PANTHER" id="PTHR46599:SF3">
    <property type="entry name" value="PIGGYBAC TRANSPOSABLE ELEMENT-DERIVED PROTEIN 4"/>
    <property type="match status" value="1"/>
</dbReference>
<feature type="region of interest" description="Disordered" evidence="1">
    <location>
        <begin position="207"/>
        <end position="241"/>
    </location>
</feature>
<dbReference type="PANTHER" id="PTHR46599">
    <property type="entry name" value="PIGGYBAC TRANSPOSABLE ELEMENT-DERIVED PROTEIN 4"/>
    <property type="match status" value="1"/>
</dbReference>
<name>A0AAD2FV69_9STRA</name>
<feature type="domain" description="PiggyBac transposable element-derived protein" evidence="2">
    <location>
        <begin position="159"/>
        <end position="605"/>
    </location>
</feature>
<sequence>MPKNIDYFLDPVKLIKHYKSCRLNQSKSKVNGYGLAEVWCFVTEKTKLEGAHNSLVDTFAQCEILHDDRLLPFLDKPAGIELMEDILEPKRKARQLLMDETKRDLPIGWVDRCDEYFTVNGQKRTSSEVQQIALNSSAGGGRRGPNMGMWNLLRQESLVDLFLNFFKKTFLQIIARETNRYGNEDWVKLTSTGGYFNFAQEGVVEDLGDEEEDTEPRSKPKRAFVPCNKDDPDRRKRHSGSKWKDVTPGLLLICFGSTPVKGATKIRKINLLWGEKWQTGIPYVQNSCTMAAFNQVRRNLHFVETSKLPKKGDRKWSPLQKIQPVLDYLQKQLSSCYNLGDRISIDESMIKYCGKYISWIQYMPKKPIKHGIKVYALCCAYTGYLYSFEIYTGKEGTESGTPREVIGRLLRMAGILPSPAGAAKMTGTVLYTDNWYTSLDVMQFVYEQFGMLLVGTISLTAKKSRTADDYPFHKYKNTLLRRIPRGWTRLAYQTVRKTAKTAATTAKAAAGKVLYLVQATLWKDKKMVGFLHNHLVQSEQDHQVKRWDKESRTKKEIPAHPIVTDYNKYMGGVDAKDRDTADWSVSLKSNHWYYRIFYWIFDSVIHAMWVLVKTRLERMTKEDLNRSKWKSFANKDTGRFEFQMTLGILLMKRGLEWDWKGDFKDPKGRPEYCRKTQWIPCECPENGVQCFFCYYGHTNGIEHQKAGVRKREYKRNFEVRTHVCDRVDLGRNPQYCNPCYHSLKKKYLGMTSRKRYLHPECKKTRLGCPGCNRGNGQHVCKSCWKTYKHDDER</sequence>
<keyword evidence="4" id="KW-1185">Reference proteome</keyword>
<dbReference type="Pfam" id="PF13843">
    <property type="entry name" value="DDE_Tnp_1_7"/>
    <property type="match status" value="1"/>
</dbReference>
<proteinExistence type="predicted"/>
<accession>A0AAD2FV69</accession>